<proteinExistence type="inferred from homology"/>
<keyword evidence="3 6" id="KW-0812">Transmembrane</keyword>
<dbReference type="Gene3D" id="1.20.58.340">
    <property type="entry name" value="Magnesium transport protein CorA, transmembrane region"/>
    <property type="match status" value="2"/>
</dbReference>
<keyword evidence="4 6" id="KW-1133">Transmembrane helix</keyword>
<reference evidence="7" key="1">
    <citation type="journal article" date="2022" name="Int. J. Syst. Evol. Microbiol.">
        <title>Granulimonas faecalis gen. nov., sp. nov., and Leptogranulimonas caecicola gen. nov., sp. nov., novel lactate-producing Atopobiaceae bacteria isolated from mouse intestines, and an emended description of the family Atopobiaceae.</title>
        <authorList>
            <person name="Morinaga K."/>
            <person name="Kusada H."/>
            <person name="Sakamoto S."/>
            <person name="Murakami T."/>
            <person name="Toyoda A."/>
            <person name="Mori H."/>
            <person name="Meng X.Y."/>
            <person name="Takashino M."/>
            <person name="Murotomi K."/>
            <person name="Tamaki H."/>
        </authorList>
    </citation>
    <scope>NUCLEOTIDE SEQUENCE</scope>
    <source>
        <strain evidence="7">OPF53</strain>
    </source>
</reference>
<evidence type="ECO:0000256" key="5">
    <source>
        <dbReference type="ARBA" id="ARBA00023136"/>
    </source>
</evidence>
<dbReference type="SUPFAM" id="SSF143865">
    <property type="entry name" value="CorA soluble domain-like"/>
    <property type="match status" value="1"/>
</dbReference>
<dbReference type="InterPro" id="IPR002523">
    <property type="entry name" value="MgTranspt_CorA/ZnTranspt_ZntB"/>
</dbReference>
<evidence type="ECO:0000256" key="2">
    <source>
        <dbReference type="ARBA" id="ARBA00009765"/>
    </source>
</evidence>
<organism evidence="7 8">
    <name type="scientific">Granulimonas faecalis</name>
    <dbReference type="NCBI Taxonomy" id="2894155"/>
    <lineage>
        <taxon>Bacteria</taxon>
        <taxon>Bacillati</taxon>
        <taxon>Actinomycetota</taxon>
        <taxon>Coriobacteriia</taxon>
        <taxon>Coriobacteriales</taxon>
        <taxon>Kribbibacteriaceae</taxon>
        <taxon>Granulimonas</taxon>
    </lineage>
</organism>
<evidence type="ECO:0000313" key="8">
    <source>
        <dbReference type="Proteomes" id="UP001055025"/>
    </source>
</evidence>
<feature type="transmembrane region" description="Helical" evidence="6">
    <location>
        <begin position="259"/>
        <end position="278"/>
    </location>
</feature>
<dbReference type="EMBL" id="BQKC01000001">
    <property type="protein sequence ID" value="GJM54710.1"/>
    <property type="molecule type" value="Genomic_DNA"/>
</dbReference>
<dbReference type="GO" id="GO:0046873">
    <property type="term" value="F:metal ion transmembrane transporter activity"/>
    <property type="evidence" value="ECO:0007669"/>
    <property type="project" value="InterPro"/>
</dbReference>
<sequence>MISFYKSKEGRIEEVSGLVPGCWVEVLEPRDQDLAFLTRDLGIVDEFIREACDDEETSHIDHDDDTGQILVVVDCPFEETDDGSGRVQYDTHPLSFIFLPEQDHFVTVSLRPNDIVGALTHAASMGIETHLRVNLLLRVLLKVTQRYLADLRSINRQIRRSENTLRRTMDNDELISMLGLEKSLVYFSTSLQGLEATVNRIGTGRTIPLYDDDRELLDDVLIEVRQAVEMCVTCTQILNSVTDTFSNVMSNNLNKTMRTLTVLTLILSIPTGVFGFYGMNVAGLPFAGSWVFSVVLSVAVAALAVVALRVLRLLK</sequence>
<protein>
    <submittedName>
        <fullName evidence="7">Magnesium transporter</fullName>
    </submittedName>
</protein>
<gene>
    <name evidence="7" type="ORF">ATOP_03650</name>
</gene>
<feature type="transmembrane region" description="Helical" evidence="6">
    <location>
        <begin position="290"/>
        <end position="311"/>
    </location>
</feature>
<evidence type="ECO:0000256" key="1">
    <source>
        <dbReference type="ARBA" id="ARBA00004141"/>
    </source>
</evidence>
<dbReference type="InterPro" id="IPR045863">
    <property type="entry name" value="CorA_TM1_TM2"/>
</dbReference>
<dbReference type="Pfam" id="PF01544">
    <property type="entry name" value="CorA"/>
    <property type="match status" value="1"/>
</dbReference>
<dbReference type="InterPro" id="IPR047199">
    <property type="entry name" value="CorA-like"/>
</dbReference>
<keyword evidence="8" id="KW-1185">Reference proteome</keyword>
<dbReference type="CDD" id="cd12827">
    <property type="entry name" value="EcCorA_ZntB-like_u2"/>
    <property type="match status" value="1"/>
</dbReference>
<name>A0AAV5AYJ8_9ACTN</name>
<dbReference type="GO" id="GO:0016020">
    <property type="term" value="C:membrane"/>
    <property type="evidence" value="ECO:0007669"/>
    <property type="project" value="UniProtKB-SubCell"/>
</dbReference>
<dbReference type="PANTHER" id="PTHR47891">
    <property type="entry name" value="TRANSPORTER-RELATED"/>
    <property type="match status" value="1"/>
</dbReference>
<evidence type="ECO:0000256" key="3">
    <source>
        <dbReference type="ARBA" id="ARBA00022692"/>
    </source>
</evidence>
<evidence type="ECO:0000256" key="6">
    <source>
        <dbReference type="SAM" id="Phobius"/>
    </source>
</evidence>
<dbReference type="Proteomes" id="UP001055025">
    <property type="component" value="Unassembled WGS sequence"/>
</dbReference>
<comment type="caution">
    <text evidence="7">The sequence shown here is derived from an EMBL/GenBank/DDBJ whole genome shotgun (WGS) entry which is preliminary data.</text>
</comment>
<dbReference type="RefSeq" id="WP_204406841.1">
    <property type="nucleotide sequence ID" value="NZ_BQKC01000001.1"/>
</dbReference>
<evidence type="ECO:0000256" key="4">
    <source>
        <dbReference type="ARBA" id="ARBA00022989"/>
    </source>
</evidence>
<dbReference type="PANTHER" id="PTHR47891:SF2">
    <property type="entry name" value="MAGNESIUM AND COBALT TRANSPORTER"/>
    <property type="match status" value="1"/>
</dbReference>
<dbReference type="SUPFAM" id="SSF144083">
    <property type="entry name" value="Magnesium transport protein CorA, transmembrane region"/>
    <property type="match status" value="1"/>
</dbReference>
<keyword evidence="5 6" id="KW-0472">Membrane</keyword>
<dbReference type="AlphaFoldDB" id="A0AAV5AYJ8"/>
<accession>A0AAV5AYJ8</accession>
<dbReference type="InterPro" id="IPR045861">
    <property type="entry name" value="CorA_cytoplasmic_dom"/>
</dbReference>
<comment type="subcellular location">
    <subcellularLocation>
        <location evidence="1">Membrane</location>
        <topology evidence="1">Multi-pass membrane protein</topology>
    </subcellularLocation>
</comment>
<comment type="similarity">
    <text evidence="2">Belongs to the CorA metal ion transporter (MIT) (TC 1.A.35) family.</text>
</comment>
<dbReference type="Gene3D" id="3.30.460.20">
    <property type="entry name" value="CorA soluble domain-like"/>
    <property type="match status" value="1"/>
</dbReference>
<evidence type="ECO:0000313" key="7">
    <source>
        <dbReference type="EMBL" id="GJM54710.1"/>
    </source>
</evidence>